<dbReference type="HAMAP" id="MF_01333_B">
    <property type="entry name" value="Ribosomal_uL5_B"/>
    <property type="match status" value="1"/>
</dbReference>
<dbReference type="InterPro" id="IPR022803">
    <property type="entry name" value="Ribosomal_uL5_dom_sf"/>
</dbReference>
<dbReference type="GO" id="GO:0000049">
    <property type="term" value="F:tRNA binding"/>
    <property type="evidence" value="ECO:0007669"/>
    <property type="project" value="UniProtKB-UniRule"/>
</dbReference>
<dbReference type="RefSeq" id="WP_145201008.1">
    <property type="nucleotide sequence ID" value="NZ_CP036434.1"/>
</dbReference>
<dbReference type="GO" id="GO:0005840">
    <property type="term" value="C:ribosome"/>
    <property type="evidence" value="ECO:0007669"/>
    <property type="project" value="UniProtKB-KW"/>
</dbReference>
<evidence type="ECO:0000313" key="10">
    <source>
        <dbReference type="Proteomes" id="UP000320390"/>
    </source>
</evidence>
<dbReference type="Proteomes" id="UP000320390">
    <property type="component" value="Chromosome"/>
</dbReference>
<dbReference type="GO" id="GO:0003735">
    <property type="term" value="F:structural constituent of ribosome"/>
    <property type="evidence" value="ECO:0007669"/>
    <property type="project" value="InterPro"/>
</dbReference>
<proteinExistence type="inferred from homology"/>
<dbReference type="InterPro" id="IPR020930">
    <property type="entry name" value="Ribosomal_uL5_bac-type"/>
</dbReference>
<comment type="function">
    <text evidence="5">This is 1 of the proteins that bind and probably mediate the attachment of the 5S RNA into the large ribosomal subunit, where it forms part of the central protuberance. In the 70S ribosome it contacts protein S13 of the 30S subunit (bridge B1b), connecting the 2 subunits; this bridge is implicated in subunit movement. Contacts the P site tRNA; the 5S rRNA and some of its associated proteins might help stabilize positioning of ribosome-bound tRNAs.</text>
</comment>
<keyword evidence="5" id="KW-0820">tRNA-binding</keyword>
<sequence length="183" mass="20432">MARLKEVYTSQVRPKLAEAFEIKNIHAIPRLEKIVVNMGVAGAVESKSKVETAARDMGTITGQKPTIRNAKKSIAGFKLREGMPIGCAVTLRGERMWEFADRLIAVVLPRIRDFRGVKDKLDGRGNYTLGLSEQSIFPEIPFDRIEFQQGMDITFVTSAPTDSQGYMLLKELGMPFIDRNAKA</sequence>
<dbReference type="PANTHER" id="PTHR11994">
    <property type="entry name" value="60S RIBOSOMAL PROTEIN L11-RELATED"/>
    <property type="match status" value="1"/>
</dbReference>
<accession>A0A518EWD2</accession>
<dbReference type="EMBL" id="CP036434">
    <property type="protein sequence ID" value="QDV08405.1"/>
    <property type="molecule type" value="Genomic_DNA"/>
</dbReference>
<dbReference type="OrthoDB" id="9806626at2"/>
<dbReference type="SUPFAM" id="SSF55282">
    <property type="entry name" value="RL5-like"/>
    <property type="match status" value="1"/>
</dbReference>
<evidence type="ECO:0000256" key="1">
    <source>
        <dbReference type="ARBA" id="ARBA00008553"/>
    </source>
</evidence>
<dbReference type="PIRSF" id="PIRSF002161">
    <property type="entry name" value="Ribosomal_L5"/>
    <property type="match status" value="1"/>
</dbReference>
<gene>
    <name evidence="5 9" type="primary">rplE</name>
    <name evidence="9" type="ORF">Poly30_39480</name>
</gene>
<keyword evidence="2 5" id="KW-0689">Ribosomal protein</keyword>
<keyword evidence="5" id="KW-0694">RNA-binding</keyword>
<comment type="subunit">
    <text evidence="5">Part of the 50S ribosomal subunit; part of the 5S rRNA/L5/L18/L25 subcomplex. Contacts the 5S rRNA and the P site tRNA. Forms a bridge to the 30S subunit in the 70S ribosome.</text>
</comment>
<evidence type="ECO:0000259" key="7">
    <source>
        <dbReference type="Pfam" id="PF00281"/>
    </source>
</evidence>
<evidence type="ECO:0000256" key="5">
    <source>
        <dbReference type="HAMAP-Rule" id="MF_01333"/>
    </source>
</evidence>
<evidence type="ECO:0000256" key="2">
    <source>
        <dbReference type="ARBA" id="ARBA00022980"/>
    </source>
</evidence>
<dbReference type="InterPro" id="IPR002132">
    <property type="entry name" value="Ribosomal_uL5"/>
</dbReference>
<comment type="similarity">
    <text evidence="1 5 6">Belongs to the universal ribosomal protein uL5 family.</text>
</comment>
<dbReference type="NCBIfam" id="NF000585">
    <property type="entry name" value="PRK00010.1"/>
    <property type="match status" value="1"/>
</dbReference>
<feature type="domain" description="Large ribosomal subunit protein uL5 C-terminal" evidence="8">
    <location>
        <begin position="84"/>
        <end position="176"/>
    </location>
</feature>
<protein>
    <recommendedName>
        <fullName evidence="4 5">Large ribosomal subunit protein uL5</fullName>
    </recommendedName>
</protein>
<feature type="domain" description="Large ribosomal subunit protein uL5 N-terminal" evidence="7">
    <location>
        <begin position="24"/>
        <end position="80"/>
    </location>
</feature>
<dbReference type="AlphaFoldDB" id="A0A518EWD2"/>
<dbReference type="GO" id="GO:0006412">
    <property type="term" value="P:translation"/>
    <property type="evidence" value="ECO:0007669"/>
    <property type="project" value="UniProtKB-UniRule"/>
</dbReference>
<dbReference type="InterPro" id="IPR031309">
    <property type="entry name" value="Ribosomal_uL5_C"/>
</dbReference>
<dbReference type="Pfam" id="PF00673">
    <property type="entry name" value="Ribosomal_L5_C"/>
    <property type="match status" value="1"/>
</dbReference>
<evidence type="ECO:0000256" key="4">
    <source>
        <dbReference type="ARBA" id="ARBA00035245"/>
    </source>
</evidence>
<name>A0A518EWD2_9BACT</name>
<dbReference type="Gene3D" id="3.30.1440.10">
    <property type="match status" value="1"/>
</dbReference>
<evidence type="ECO:0000256" key="3">
    <source>
        <dbReference type="ARBA" id="ARBA00023274"/>
    </source>
</evidence>
<evidence type="ECO:0000259" key="8">
    <source>
        <dbReference type="Pfam" id="PF00673"/>
    </source>
</evidence>
<dbReference type="GO" id="GO:0019843">
    <property type="term" value="F:rRNA binding"/>
    <property type="evidence" value="ECO:0007669"/>
    <property type="project" value="UniProtKB-UniRule"/>
</dbReference>
<evidence type="ECO:0000313" key="9">
    <source>
        <dbReference type="EMBL" id="QDV08405.1"/>
    </source>
</evidence>
<reference evidence="9 10" key="1">
    <citation type="submission" date="2019-02" db="EMBL/GenBank/DDBJ databases">
        <title>Deep-cultivation of Planctomycetes and their phenomic and genomic characterization uncovers novel biology.</title>
        <authorList>
            <person name="Wiegand S."/>
            <person name="Jogler M."/>
            <person name="Boedeker C."/>
            <person name="Pinto D."/>
            <person name="Vollmers J."/>
            <person name="Rivas-Marin E."/>
            <person name="Kohn T."/>
            <person name="Peeters S.H."/>
            <person name="Heuer A."/>
            <person name="Rast P."/>
            <person name="Oberbeckmann S."/>
            <person name="Bunk B."/>
            <person name="Jeske O."/>
            <person name="Meyerdierks A."/>
            <person name="Storesund J.E."/>
            <person name="Kallscheuer N."/>
            <person name="Luecker S."/>
            <person name="Lage O.M."/>
            <person name="Pohl T."/>
            <person name="Merkel B.J."/>
            <person name="Hornburger P."/>
            <person name="Mueller R.-W."/>
            <person name="Bruemmer F."/>
            <person name="Labrenz M."/>
            <person name="Spormann A.M."/>
            <person name="Op den Camp H."/>
            <person name="Overmann J."/>
            <person name="Amann R."/>
            <person name="Jetten M.S.M."/>
            <person name="Mascher T."/>
            <person name="Medema M.H."/>
            <person name="Devos D.P."/>
            <person name="Kaster A.-K."/>
            <person name="Ovreas L."/>
            <person name="Rohde M."/>
            <person name="Galperin M.Y."/>
            <person name="Jogler C."/>
        </authorList>
    </citation>
    <scope>NUCLEOTIDE SEQUENCE [LARGE SCALE GENOMIC DNA]</scope>
    <source>
        <strain evidence="9 10">Poly30</strain>
    </source>
</reference>
<keyword evidence="10" id="KW-1185">Reference proteome</keyword>
<keyword evidence="5" id="KW-0699">rRNA-binding</keyword>
<keyword evidence="3 5" id="KW-0687">Ribonucleoprotein</keyword>
<dbReference type="FunFam" id="3.30.1440.10:FF:000001">
    <property type="entry name" value="50S ribosomal protein L5"/>
    <property type="match status" value="1"/>
</dbReference>
<dbReference type="InterPro" id="IPR031310">
    <property type="entry name" value="Ribosomal_uL5_N"/>
</dbReference>
<evidence type="ECO:0000256" key="6">
    <source>
        <dbReference type="RuleBase" id="RU003930"/>
    </source>
</evidence>
<organism evidence="9 10">
    <name type="scientific">Saltatorellus ferox</name>
    <dbReference type="NCBI Taxonomy" id="2528018"/>
    <lineage>
        <taxon>Bacteria</taxon>
        <taxon>Pseudomonadati</taxon>
        <taxon>Planctomycetota</taxon>
        <taxon>Planctomycetia</taxon>
        <taxon>Planctomycetia incertae sedis</taxon>
        <taxon>Saltatorellus</taxon>
    </lineage>
</organism>
<dbReference type="GO" id="GO:1990904">
    <property type="term" value="C:ribonucleoprotein complex"/>
    <property type="evidence" value="ECO:0007669"/>
    <property type="project" value="UniProtKB-KW"/>
</dbReference>
<dbReference type="Pfam" id="PF00281">
    <property type="entry name" value="Ribosomal_L5"/>
    <property type="match status" value="1"/>
</dbReference>